<evidence type="ECO:0000256" key="2">
    <source>
        <dbReference type="ARBA" id="ARBA00022741"/>
    </source>
</evidence>
<dbReference type="PROSITE" id="PS50011">
    <property type="entry name" value="PROTEIN_KINASE_DOM"/>
    <property type="match status" value="1"/>
</dbReference>
<keyword evidence="8" id="KW-1185">Reference proteome</keyword>
<sequence>MEVNNESFPSISVSPLKRSDAAMSLDQTSFGSPVAKRRSLHGISTTETDEPSVFDQTPVPPPQNFDIHEDGNHEYELTGTYQSPFRDSVASPMPKRTSSLRRSTLQQRHGNTQPSLGRRAGEKQLAQLATDPGTPVARSRPRLSLDQYVPPEERPNPFSTMPSATPHPVQRTTNHPHPLSRLLSQSSSTSSHPDEEFPTQRPLLPTWTSTPHYKGAKPLQSAFMSTGLVSKMNRNGDGPLEHPRTKVSTMPDTPCKKQPYYSATFPPQGGSGGRRSRISFGSPSTPFSAVAAPVRGNLFGTPDKSSSLLFQQVRSGHTRKGSMLSVDDDELPEAQDELPPTPTKNLFFKSLTAPTEGGQSPGDRRSFAARAPIFSLGRDPRDTNASSKSDAAMSSMDALQNDDSPSVDAPPRPSTPFSSGSPCLGFSFASVAGSRSHPVTFATPAPARSSPALFASLNSAAEQVAKADGPSAASPLNMETVSPRTPQDAAGYSMTPPDPSSLSISNSQDGNARVSWTPATPSNSQGRQLFSSFAGRRPSTTPRNCLSPSDVDESLVSRFSKSEVIGKGEFSQVYRVVQSAAPSSFMMTLSSTPRTPSSPSSDRVYAVKKLRVPFQGVHDRESKLREVAVLQSLRHSSKVVQLIDSWDHNGHLYIQTEFCSEGSLDGFLKVVGQAGRLDDFRIWKILLETAQ</sequence>
<feature type="compositionally biased region" description="Acidic residues" evidence="5">
    <location>
        <begin position="326"/>
        <end position="336"/>
    </location>
</feature>
<dbReference type="InterPro" id="IPR000719">
    <property type="entry name" value="Prot_kinase_dom"/>
</dbReference>
<dbReference type="PANTHER" id="PTHR11042">
    <property type="entry name" value="EUKARYOTIC TRANSLATION INITIATION FACTOR 2-ALPHA KINASE EIF2-ALPHA KINASE -RELATED"/>
    <property type="match status" value="1"/>
</dbReference>
<evidence type="ECO:0000313" key="7">
    <source>
        <dbReference type="EMBL" id="KAK3296776.1"/>
    </source>
</evidence>
<evidence type="ECO:0000256" key="1">
    <source>
        <dbReference type="ARBA" id="ARBA00022679"/>
    </source>
</evidence>
<feature type="compositionally biased region" description="Polar residues" evidence="5">
    <location>
        <begin position="538"/>
        <end position="547"/>
    </location>
</feature>
<keyword evidence="2" id="KW-0547">Nucleotide-binding</keyword>
<feature type="compositionally biased region" description="Polar residues" evidence="5">
    <location>
        <begin position="96"/>
        <end position="115"/>
    </location>
</feature>
<reference evidence="7" key="1">
    <citation type="journal article" date="2023" name="Mol. Phylogenet. Evol.">
        <title>Genome-scale phylogeny and comparative genomics of the fungal order Sordariales.</title>
        <authorList>
            <person name="Hensen N."/>
            <person name="Bonometti L."/>
            <person name="Westerberg I."/>
            <person name="Brannstrom I.O."/>
            <person name="Guillou S."/>
            <person name="Cros-Aarteil S."/>
            <person name="Calhoun S."/>
            <person name="Haridas S."/>
            <person name="Kuo A."/>
            <person name="Mondo S."/>
            <person name="Pangilinan J."/>
            <person name="Riley R."/>
            <person name="LaButti K."/>
            <person name="Andreopoulos B."/>
            <person name="Lipzen A."/>
            <person name="Chen C."/>
            <person name="Yan M."/>
            <person name="Daum C."/>
            <person name="Ng V."/>
            <person name="Clum A."/>
            <person name="Steindorff A."/>
            <person name="Ohm R.A."/>
            <person name="Martin F."/>
            <person name="Silar P."/>
            <person name="Natvig D.O."/>
            <person name="Lalanne C."/>
            <person name="Gautier V."/>
            <person name="Ament-Velasquez S.L."/>
            <person name="Kruys A."/>
            <person name="Hutchinson M.I."/>
            <person name="Powell A.J."/>
            <person name="Barry K."/>
            <person name="Miller A.N."/>
            <person name="Grigoriev I.V."/>
            <person name="Debuchy R."/>
            <person name="Gladieux P."/>
            <person name="Hiltunen Thoren M."/>
            <person name="Johannesson H."/>
        </authorList>
    </citation>
    <scope>NUCLEOTIDE SEQUENCE</scope>
    <source>
        <strain evidence="7">CBS 168.71</strain>
    </source>
</reference>
<dbReference type="Gene3D" id="3.30.200.20">
    <property type="entry name" value="Phosphorylase Kinase, domain 1"/>
    <property type="match status" value="1"/>
</dbReference>
<feature type="non-terminal residue" evidence="7">
    <location>
        <position position="691"/>
    </location>
</feature>
<dbReference type="GO" id="GO:0005737">
    <property type="term" value="C:cytoplasm"/>
    <property type="evidence" value="ECO:0007669"/>
    <property type="project" value="TreeGrafter"/>
</dbReference>
<keyword evidence="3" id="KW-0418">Kinase</keyword>
<accession>A0AAE0LT40</accession>
<reference evidence="7" key="2">
    <citation type="submission" date="2023-06" db="EMBL/GenBank/DDBJ databases">
        <authorList>
            <consortium name="Lawrence Berkeley National Laboratory"/>
            <person name="Haridas S."/>
            <person name="Hensen N."/>
            <person name="Bonometti L."/>
            <person name="Westerberg I."/>
            <person name="Brannstrom I.O."/>
            <person name="Guillou S."/>
            <person name="Cros-Aarteil S."/>
            <person name="Calhoun S."/>
            <person name="Kuo A."/>
            <person name="Mondo S."/>
            <person name="Pangilinan J."/>
            <person name="Riley R."/>
            <person name="Labutti K."/>
            <person name="Andreopoulos B."/>
            <person name="Lipzen A."/>
            <person name="Chen C."/>
            <person name="Yanf M."/>
            <person name="Daum C."/>
            <person name="Ng V."/>
            <person name="Clum A."/>
            <person name="Steindorff A."/>
            <person name="Ohm R."/>
            <person name="Martin F."/>
            <person name="Silar P."/>
            <person name="Natvig D."/>
            <person name="Lalanne C."/>
            <person name="Gautier V."/>
            <person name="Ament-Velasquez S.L."/>
            <person name="Kruys A."/>
            <person name="Hutchinson M.I."/>
            <person name="Powell A.J."/>
            <person name="Barry K."/>
            <person name="Miller A.N."/>
            <person name="Grigoriev I.V."/>
            <person name="Debuchy R."/>
            <person name="Gladieux P."/>
            <person name="Thoren M.H."/>
            <person name="Johannesson H."/>
        </authorList>
    </citation>
    <scope>NUCLEOTIDE SEQUENCE</scope>
    <source>
        <strain evidence="7">CBS 168.71</strain>
    </source>
</reference>
<feature type="region of interest" description="Disordered" evidence="5">
    <location>
        <begin position="234"/>
        <end position="257"/>
    </location>
</feature>
<feature type="compositionally biased region" description="Low complexity" evidence="5">
    <location>
        <begin position="385"/>
        <end position="398"/>
    </location>
</feature>
<feature type="compositionally biased region" description="Polar residues" evidence="5">
    <location>
        <begin position="517"/>
        <end position="531"/>
    </location>
</feature>
<feature type="region of interest" description="Disordered" evidence="5">
    <location>
        <begin position="465"/>
        <end position="550"/>
    </location>
</feature>
<dbReference type="GO" id="GO:0110031">
    <property type="term" value="P:negative regulation of G2/MI transition of meiotic cell cycle"/>
    <property type="evidence" value="ECO:0007669"/>
    <property type="project" value="TreeGrafter"/>
</dbReference>
<dbReference type="GO" id="GO:0005634">
    <property type="term" value="C:nucleus"/>
    <property type="evidence" value="ECO:0007669"/>
    <property type="project" value="TreeGrafter"/>
</dbReference>
<feature type="compositionally biased region" description="Low complexity" evidence="5">
    <location>
        <begin position="175"/>
        <end position="191"/>
    </location>
</feature>
<protein>
    <recommendedName>
        <fullName evidence="6">Protein kinase domain-containing protein</fullName>
    </recommendedName>
</protein>
<feature type="domain" description="Protein kinase" evidence="6">
    <location>
        <begin position="559"/>
        <end position="691"/>
    </location>
</feature>
<dbReference type="PANTHER" id="PTHR11042:SF196">
    <property type="entry name" value="MITOSIS INHIBITOR PROTEIN KINASE SWE1"/>
    <property type="match status" value="1"/>
</dbReference>
<dbReference type="RefSeq" id="XP_062660290.1">
    <property type="nucleotide sequence ID" value="XM_062803394.1"/>
</dbReference>
<evidence type="ECO:0000256" key="4">
    <source>
        <dbReference type="ARBA" id="ARBA00022840"/>
    </source>
</evidence>
<name>A0AAE0LT40_9PEZI</name>
<evidence type="ECO:0000256" key="5">
    <source>
        <dbReference type="SAM" id="MobiDB-lite"/>
    </source>
</evidence>
<feature type="compositionally biased region" description="Polar residues" evidence="5">
    <location>
        <begin position="1"/>
        <end position="13"/>
    </location>
</feature>
<evidence type="ECO:0000313" key="8">
    <source>
        <dbReference type="Proteomes" id="UP001278766"/>
    </source>
</evidence>
<comment type="caution">
    <text evidence="7">The sequence shown here is derived from an EMBL/GenBank/DDBJ whole genome shotgun (WGS) entry which is preliminary data.</text>
</comment>
<dbReference type="Proteomes" id="UP001278766">
    <property type="component" value="Unassembled WGS sequence"/>
</dbReference>
<gene>
    <name evidence="7" type="ORF">B0H64DRAFT_390294</name>
</gene>
<keyword evidence="4" id="KW-0067">ATP-binding</keyword>
<dbReference type="GeneID" id="87840342"/>
<dbReference type="InterPro" id="IPR050339">
    <property type="entry name" value="CC_SR_Kinase"/>
</dbReference>
<dbReference type="SUPFAM" id="SSF56112">
    <property type="entry name" value="Protein kinase-like (PK-like)"/>
    <property type="match status" value="1"/>
</dbReference>
<proteinExistence type="predicted"/>
<feature type="compositionally biased region" description="Basic and acidic residues" evidence="5">
    <location>
        <begin position="66"/>
        <end position="76"/>
    </location>
</feature>
<keyword evidence="1" id="KW-0808">Transferase</keyword>
<dbReference type="Pfam" id="PF00069">
    <property type="entry name" value="Pkinase"/>
    <property type="match status" value="1"/>
</dbReference>
<dbReference type="GO" id="GO:0004713">
    <property type="term" value="F:protein tyrosine kinase activity"/>
    <property type="evidence" value="ECO:0007669"/>
    <property type="project" value="TreeGrafter"/>
</dbReference>
<dbReference type="InterPro" id="IPR011009">
    <property type="entry name" value="Kinase-like_dom_sf"/>
</dbReference>
<dbReference type="FunFam" id="3.30.200.20:FF:000611">
    <property type="entry name" value="Protein kinase, putative"/>
    <property type="match status" value="1"/>
</dbReference>
<dbReference type="AlphaFoldDB" id="A0AAE0LT40"/>
<feature type="region of interest" description="Disordered" evidence="5">
    <location>
        <begin position="1"/>
        <end position="206"/>
    </location>
</feature>
<dbReference type="EMBL" id="JAUEPN010000003">
    <property type="protein sequence ID" value="KAK3296776.1"/>
    <property type="molecule type" value="Genomic_DNA"/>
</dbReference>
<feature type="compositionally biased region" description="Polar residues" evidence="5">
    <location>
        <begin position="500"/>
        <end position="510"/>
    </location>
</feature>
<organism evidence="7 8">
    <name type="scientific">Chaetomium fimeti</name>
    <dbReference type="NCBI Taxonomy" id="1854472"/>
    <lineage>
        <taxon>Eukaryota</taxon>
        <taxon>Fungi</taxon>
        <taxon>Dikarya</taxon>
        <taxon>Ascomycota</taxon>
        <taxon>Pezizomycotina</taxon>
        <taxon>Sordariomycetes</taxon>
        <taxon>Sordariomycetidae</taxon>
        <taxon>Sordariales</taxon>
        <taxon>Chaetomiaceae</taxon>
        <taxon>Chaetomium</taxon>
    </lineage>
</organism>
<evidence type="ECO:0000259" key="6">
    <source>
        <dbReference type="PROSITE" id="PS50011"/>
    </source>
</evidence>
<evidence type="ECO:0000256" key="3">
    <source>
        <dbReference type="ARBA" id="ARBA00022777"/>
    </source>
</evidence>
<feature type="region of interest" description="Disordered" evidence="5">
    <location>
        <begin position="317"/>
        <end position="419"/>
    </location>
</feature>
<dbReference type="GO" id="GO:0005524">
    <property type="term" value="F:ATP binding"/>
    <property type="evidence" value="ECO:0007669"/>
    <property type="project" value="UniProtKB-KW"/>
</dbReference>